<keyword evidence="2" id="KW-1185">Reference proteome</keyword>
<evidence type="ECO:0000313" key="1">
    <source>
        <dbReference type="EMBL" id="KAL3686564.1"/>
    </source>
</evidence>
<reference evidence="1 2" key="1">
    <citation type="submission" date="2024-09" db="EMBL/GenBank/DDBJ databases">
        <title>Chromosome-scale assembly of Riccia sorocarpa.</title>
        <authorList>
            <person name="Paukszto L."/>
        </authorList>
    </citation>
    <scope>NUCLEOTIDE SEQUENCE [LARGE SCALE GENOMIC DNA]</scope>
    <source>
        <strain evidence="1">LP-2024</strain>
        <tissue evidence="1">Aerial parts of the thallus</tissue>
    </source>
</reference>
<dbReference type="EMBL" id="JBJQOH010000005">
    <property type="protein sequence ID" value="KAL3686564.1"/>
    <property type="molecule type" value="Genomic_DNA"/>
</dbReference>
<gene>
    <name evidence="1" type="ORF">R1sor_009138</name>
</gene>
<evidence type="ECO:0000313" key="2">
    <source>
        <dbReference type="Proteomes" id="UP001633002"/>
    </source>
</evidence>
<name>A0ABD3H7Q3_9MARC</name>
<proteinExistence type="predicted"/>
<accession>A0ABD3H7Q3</accession>
<dbReference type="Proteomes" id="UP001633002">
    <property type="component" value="Unassembled WGS sequence"/>
</dbReference>
<comment type="caution">
    <text evidence="1">The sequence shown here is derived from an EMBL/GenBank/DDBJ whole genome shotgun (WGS) entry which is preliminary data.</text>
</comment>
<dbReference type="AlphaFoldDB" id="A0ABD3H7Q3"/>
<organism evidence="1 2">
    <name type="scientific">Riccia sorocarpa</name>
    <dbReference type="NCBI Taxonomy" id="122646"/>
    <lineage>
        <taxon>Eukaryota</taxon>
        <taxon>Viridiplantae</taxon>
        <taxon>Streptophyta</taxon>
        <taxon>Embryophyta</taxon>
        <taxon>Marchantiophyta</taxon>
        <taxon>Marchantiopsida</taxon>
        <taxon>Marchantiidae</taxon>
        <taxon>Marchantiales</taxon>
        <taxon>Ricciaceae</taxon>
        <taxon>Riccia</taxon>
    </lineage>
</organism>
<protein>
    <submittedName>
        <fullName evidence="1">Uncharacterized protein</fullName>
    </submittedName>
</protein>
<sequence>MLLVYFIIGARRSQLSSSTIGSGQTGHQLNSRTVPTFFSWPSTLPSMMARILMAISEVEAPSFEKI</sequence>